<dbReference type="PANTHER" id="PTHR47926:SF349">
    <property type="entry name" value="(WILD MALAYSIAN BANANA) HYPOTHETICAL PROTEIN"/>
    <property type="match status" value="1"/>
</dbReference>
<dbReference type="InterPro" id="IPR011990">
    <property type="entry name" value="TPR-like_helical_dom_sf"/>
</dbReference>
<feature type="repeat" description="PPR" evidence="2">
    <location>
        <begin position="99"/>
        <end position="133"/>
    </location>
</feature>
<dbReference type="InterPro" id="IPR046848">
    <property type="entry name" value="E_motif"/>
</dbReference>
<proteinExistence type="predicted"/>
<sequence>MRQLPPAILSKSKTFIQLRRLRAPATVSDDEEQHYAHILQRCAHTSNLPLGSSIHGHLLKLSLLPASLFLQNHLLNMYFKCAPSPSFPLQLFDEMPQRNIVSWSAAIAGLVQLHHPEHALLLFSQMRSVGIRPNEFTLVSTLNASSLTDGAAQAHRIYAHVVKLGFQSNVFLVNSFLTALFRIGRINEAAELFEKCEEKDVVSWNSMISGYLQFGSSDVWGFWCRMNREGVNPDEFSFSSVLTGLAKASIFMAGDQVHGQLVKSGFGDDVCVGNALVDMYLKNQSPVDALKVFDEMPQRDVVSWTEMASGCLLSGQPSKAIELVQRMKLAGIKPNKFTLATMFNACANLVSLEEGKKGHGFRIKLGVEIDECVDNALVDMYAKCGTMDYAWRVFQSMKARSVISWTTVIMGFALNGLARKALKAFDEMISDRIEPNEITLTCVLYACCQGGYVDEGLKYFEAMQHKHRIVPREDHYVCMVDLLSRAGRIAEAEAFILNAPFKLGVRVWQTLLGACRVYGDLPTGERAAKEAIALDKQDPSTYLLLSNMFANSCNWDGVRRVRELMENWQVKKVPGSSWIEVTKDDNHHQMLSLID</sequence>
<protein>
    <recommendedName>
        <fullName evidence="5">Pentatricopeptide repeat-containing protein</fullName>
    </recommendedName>
</protein>
<keyword evidence="4" id="KW-1185">Reference proteome</keyword>
<dbReference type="FunFam" id="1.25.40.10:FF:001681">
    <property type="entry name" value="Pentatricopeptide repeat-containing protein At4g33170 family"/>
    <property type="match status" value="1"/>
</dbReference>
<organism evidence="3 4">
    <name type="scientific">Dioscorea zingiberensis</name>
    <dbReference type="NCBI Taxonomy" id="325984"/>
    <lineage>
        <taxon>Eukaryota</taxon>
        <taxon>Viridiplantae</taxon>
        <taxon>Streptophyta</taxon>
        <taxon>Embryophyta</taxon>
        <taxon>Tracheophyta</taxon>
        <taxon>Spermatophyta</taxon>
        <taxon>Magnoliopsida</taxon>
        <taxon>Liliopsida</taxon>
        <taxon>Dioscoreales</taxon>
        <taxon>Dioscoreaceae</taxon>
        <taxon>Dioscorea</taxon>
    </lineage>
</organism>
<keyword evidence="1" id="KW-0677">Repeat</keyword>
<evidence type="ECO:0000313" key="3">
    <source>
        <dbReference type="EMBL" id="KAJ0963945.1"/>
    </source>
</evidence>
<dbReference type="FunFam" id="1.25.40.10:FF:000344">
    <property type="entry name" value="Pentatricopeptide repeat-containing protein"/>
    <property type="match status" value="1"/>
</dbReference>
<dbReference type="OrthoDB" id="185373at2759"/>
<name>A0A9D5H5K3_9LILI</name>
<dbReference type="InterPro" id="IPR046960">
    <property type="entry name" value="PPR_At4g14850-like_plant"/>
</dbReference>
<dbReference type="NCBIfam" id="TIGR00756">
    <property type="entry name" value="PPR"/>
    <property type="match status" value="5"/>
</dbReference>
<dbReference type="GO" id="GO:0003723">
    <property type="term" value="F:RNA binding"/>
    <property type="evidence" value="ECO:0007669"/>
    <property type="project" value="InterPro"/>
</dbReference>
<evidence type="ECO:0000313" key="4">
    <source>
        <dbReference type="Proteomes" id="UP001085076"/>
    </source>
</evidence>
<feature type="repeat" description="PPR" evidence="2">
    <location>
        <begin position="436"/>
        <end position="466"/>
    </location>
</feature>
<accession>A0A9D5H5K3</accession>
<dbReference type="Pfam" id="PF13041">
    <property type="entry name" value="PPR_2"/>
    <property type="match status" value="3"/>
</dbReference>
<dbReference type="InterPro" id="IPR002885">
    <property type="entry name" value="PPR_rpt"/>
</dbReference>
<feature type="repeat" description="PPR" evidence="2">
    <location>
        <begin position="300"/>
        <end position="334"/>
    </location>
</feature>
<dbReference type="PANTHER" id="PTHR47926">
    <property type="entry name" value="PENTATRICOPEPTIDE REPEAT-CONTAINING PROTEIN"/>
    <property type="match status" value="1"/>
</dbReference>
<dbReference type="AlphaFoldDB" id="A0A9D5H5K3"/>
<gene>
    <name evidence="3" type="ORF">J5N97_029067</name>
</gene>
<dbReference type="GO" id="GO:0009451">
    <property type="term" value="P:RNA modification"/>
    <property type="evidence" value="ECO:0007669"/>
    <property type="project" value="InterPro"/>
</dbReference>
<feature type="repeat" description="PPR" evidence="2">
    <location>
        <begin position="401"/>
        <end position="435"/>
    </location>
</feature>
<dbReference type="Proteomes" id="UP001085076">
    <property type="component" value="Miscellaneous, Linkage group lg09"/>
</dbReference>
<dbReference type="PROSITE" id="PS51375">
    <property type="entry name" value="PPR"/>
    <property type="match status" value="5"/>
</dbReference>
<dbReference type="Pfam" id="PF20431">
    <property type="entry name" value="E_motif"/>
    <property type="match status" value="1"/>
</dbReference>
<evidence type="ECO:0000256" key="2">
    <source>
        <dbReference type="PROSITE-ProRule" id="PRU00708"/>
    </source>
</evidence>
<reference evidence="3" key="2">
    <citation type="journal article" date="2022" name="Hortic Res">
        <title>The genome of Dioscorea zingiberensis sheds light on the biosynthesis, origin and evolution of the medicinally important diosgenin saponins.</title>
        <authorList>
            <person name="Li Y."/>
            <person name="Tan C."/>
            <person name="Li Z."/>
            <person name="Guo J."/>
            <person name="Li S."/>
            <person name="Chen X."/>
            <person name="Wang C."/>
            <person name="Dai X."/>
            <person name="Yang H."/>
            <person name="Song W."/>
            <person name="Hou L."/>
            <person name="Xu J."/>
            <person name="Tong Z."/>
            <person name="Xu A."/>
            <person name="Yuan X."/>
            <person name="Wang W."/>
            <person name="Yang Q."/>
            <person name="Chen L."/>
            <person name="Sun Z."/>
            <person name="Wang K."/>
            <person name="Pan B."/>
            <person name="Chen J."/>
            <person name="Bao Y."/>
            <person name="Liu F."/>
            <person name="Qi X."/>
            <person name="Gang D.R."/>
            <person name="Wen J."/>
            <person name="Li J."/>
        </authorList>
    </citation>
    <scope>NUCLEOTIDE SEQUENCE</scope>
    <source>
        <strain evidence="3">Dzin_1.0</strain>
    </source>
</reference>
<reference evidence="3" key="1">
    <citation type="submission" date="2021-03" db="EMBL/GenBank/DDBJ databases">
        <authorList>
            <person name="Li Z."/>
            <person name="Yang C."/>
        </authorList>
    </citation>
    <scope>NUCLEOTIDE SEQUENCE</scope>
    <source>
        <strain evidence="3">Dzin_1.0</strain>
        <tissue evidence="3">Leaf</tissue>
    </source>
</reference>
<comment type="caution">
    <text evidence="3">The sequence shown here is derived from an EMBL/GenBank/DDBJ whole genome shotgun (WGS) entry which is preliminary data.</text>
</comment>
<evidence type="ECO:0000256" key="1">
    <source>
        <dbReference type="ARBA" id="ARBA00022737"/>
    </source>
</evidence>
<evidence type="ECO:0008006" key="5">
    <source>
        <dbReference type="Google" id="ProtNLM"/>
    </source>
</evidence>
<dbReference type="Pfam" id="PF01535">
    <property type="entry name" value="PPR"/>
    <property type="match status" value="2"/>
</dbReference>
<dbReference type="EMBL" id="JAGGNH010000009">
    <property type="protein sequence ID" value="KAJ0963945.1"/>
    <property type="molecule type" value="Genomic_DNA"/>
</dbReference>
<dbReference type="Gene3D" id="1.25.40.10">
    <property type="entry name" value="Tetratricopeptide repeat domain"/>
    <property type="match status" value="5"/>
</dbReference>
<feature type="repeat" description="PPR" evidence="2">
    <location>
        <begin position="169"/>
        <end position="203"/>
    </location>
</feature>